<feature type="transmembrane region" description="Helical" evidence="1">
    <location>
        <begin position="194"/>
        <end position="216"/>
    </location>
</feature>
<gene>
    <name evidence="2" type="ORF">B0H16DRAFT_1494527</name>
</gene>
<evidence type="ECO:0000256" key="1">
    <source>
        <dbReference type="SAM" id="Phobius"/>
    </source>
</evidence>
<feature type="transmembrane region" description="Helical" evidence="1">
    <location>
        <begin position="79"/>
        <end position="104"/>
    </location>
</feature>
<feature type="transmembrane region" description="Helical" evidence="1">
    <location>
        <begin position="116"/>
        <end position="136"/>
    </location>
</feature>
<feature type="transmembrane region" description="Helical" evidence="1">
    <location>
        <begin position="264"/>
        <end position="285"/>
    </location>
</feature>
<name>A0AAD7P0N6_9AGAR</name>
<dbReference type="EMBL" id="JARKIB010000003">
    <property type="protein sequence ID" value="KAJ7782829.1"/>
    <property type="molecule type" value="Genomic_DNA"/>
</dbReference>
<feature type="transmembrane region" description="Helical" evidence="1">
    <location>
        <begin position="148"/>
        <end position="169"/>
    </location>
</feature>
<accession>A0AAD7P0N6</accession>
<organism evidence="2 3">
    <name type="scientific">Mycena metata</name>
    <dbReference type="NCBI Taxonomy" id="1033252"/>
    <lineage>
        <taxon>Eukaryota</taxon>
        <taxon>Fungi</taxon>
        <taxon>Dikarya</taxon>
        <taxon>Basidiomycota</taxon>
        <taxon>Agaricomycotina</taxon>
        <taxon>Agaricomycetes</taxon>
        <taxon>Agaricomycetidae</taxon>
        <taxon>Agaricales</taxon>
        <taxon>Marasmiineae</taxon>
        <taxon>Mycenaceae</taxon>
        <taxon>Mycena</taxon>
    </lineage>
</organism>
<sequence>MKYPSHECQFKDLYRLFRENASFPLSMAMAMSTSGRTDYDISAYIRIGSISVASYDYLQTLPFEFRVWKELWRTRHLTLSFSLFFLIRYSSVLVMTVSTAGFFAHDFDRETCQRYFLIPSILKVVQTMVSQAILGFRAYNLSRKSATIGYALIIFYLMCCTVEWVATLYKRIMYYSPIYRNCGSISPQSLFGGWIHYAIAIIYDFATSVICIVFLLKLKTSSSSTMVRVSRMMLVDGVWYFVALVAANAVNMAFFRAAPIGNDVQTAAAALGYCVTWIMSQRLLIHLHEASVERRNGSIGSAVTITQHVASTRDVSRAMRSQFESKGMSFSLTVPDFDLESMVGTSVQDSEDVPVDVEVRIERTVRMEPVPLVYELEDYSRPARSRNRSKN</sequence>
<dbReference type="AlphaFoldDB" id="A0AAD7P0N6"/>
<protein>
    <recommendedName>
        <fullName evidence="4">Transmembrane protein</fullName>
    </recommendedName>
</protein>
<comment type="caution">
    <text evidence="2">The sequence shown here is derived from an EMBL/GenBank/DDBJ whole genome shotgun (WGS) entry which is preliminary data.</text>
</comment>
<feature type="transmembrane region" description="Helical" evidence="1">
    <location>
        <begin position="237"/>
        <end position="258"/>
    </location>
</feature>
<evidence type="ECO:0000313" key="3">
    <source>
        <dbReference type="Proteomes" id="UP001215598"/>
    </source>
</evidence>
<keyword evidence="3" id="KW-1185">Reference proteome</keyword>
<evidence type="ECO:0000313" key="2">
    <source>
        <dbReference type="EMBL" id="KAJ7782829.1"/>
    </source>
</evidence>
<reference evidence="2" key="1">
    <citation type="submission" date="2023-03" db="EMBL/GenBank/DDBJ databases">
        <title>Massive genome expansion in bonnet fungi (Mycena s.s.) driven by repeated elements and novel gene families across ecological guilds.</title>
        <authorList>
            <consortium name="Lawrence Berkeley National Laboratory"/>
            <person name="Harder C.B."/>
            <person name="Miyauchi S."/>
            <person name="Viragh M."/>
            <person name="Kuo A."/>
            <person name="Thoen E."/>
            <person name="Andreopoulos B."/>
            <person name="Lu D."/>
            <person name="Skrede I."/>
            <person name="Drula E."/>
            <person name="Henrissat B."/>
            <person name="Morin E."/>
            <person name="Kohler A."/>
            <person name="Barry K."/>
            <person name="LaButti K."/>
            <person name="Morin E."/>
            <person name="Salamov A."/>
            <person name="Lipzen A."/>
            <person name="Mereny Z."/>
            <person name="Hegedus B."/>
            <person name="Baldrian P."/>
            <person name="Stursova M."/>
            <person name="Weitz H."/>
            <person name="Taylor A."/>
            <person name="Grigoriev I.V."/>
            <person name="Nagy L.G."/>
            <person name="Martin F."/>
            <person name="Kauserud H."/>
        </authorList>
    </citation>
    <scope>NUCLEOTIDE SEQUENCE</scope>
    <source>
        <strain evidence="2">CBHHK182m</strain>
    </source>
</reference>
<proteinExistence type="predicted"/>
<keyword evidence="1" id="KW-1133">Transmembrane helix</keyword>
<keyword evidence="1" id="KW-0472">Membrane</keyword>
<keyword evidence="1" id="KW-0812">Transmembrane</keyword>
<dbReference type="Proteomes" id="UP001215598">
    <property type="component" value="Unassembled WGS sequence"/>
</dbReference>
<evidence type="ECO:0008006" key="4">
    <source>
        <dbReference type="Google" id="ProtNLM"/>
    </source>
</evidence>